<feature type="domain" description="Thioredoxin" evidence="11">
    <location>
        <begin position="1"/>
        <end position="105"/>
    </location>
</feature>
<dbReference type="FunFam" id="3.40.30.10:FF:000001">
    <property type="entry name" value="Thioredoxin"/>
    <property type="match status" value="1"/>
</dbReference>
<evidence type="ECO:0000256" key="2">
    <source>
        <dbReference type="ARBA" id="ARBA00020570"/>
    </source>
</evidence>
<dbReference type="AlphaFoldDB" id="A0A9D1D5E6"/>
<dbReference type="CDD" id="cd02947">
    <property type="entry name" value="TRX_family"/>
    <property type="match status" value="1"/>
</dbReference>
<dbReference type="EMBL" id="DVGC01000001">
    <property type="protein sequence ID" value="HIR04499.1"/>
    <property type="molecule type" value="Genomic_DNA"/>
</dbReference>
<evidence type="ECO:0000313" key="12">
    <source>
        <dbReference type="EMBL" id="HIR04499.1"/>
    </source>
</evidence>
<dbReference type="SUPFAM" id="SSF52833">
    <property type="entry name" value="Thioredoxin-like"/>
    <property type="match status" value="1"/>
</dbReference>
<evidence type="ECO:0000256" key="5">
    <source>
        <dbReference type="ARBA" id="ARBA00023157"/>
    </source>
</evidence>
<gene>
    <name evidence="12" type="primary">trxA</name>
    <name evidence="12" type="ORF">IAB28_00795</name>
</gene>
<reference evidence="12" key="1">
    <citation type="submission" date="2020-10" db="EMBL/GenBank/DDBJ databases">
        <authorList>
            <person name="Gilroy R."/>
        </authorList>
    </citation>
    <scope>NUCLEOTIDE SEQUENCE</scope>
    <source>
        <strain evidence="12">CHK180-2868</strain>
    </source>
</reference>
<feature type="active site" description="Nucleophile" evidence="9">
    <location>
        <position position="34"/>
    </location>
</feature>
<dbReference type="GO" id="GO:0005829">
    <property type="term" value="C:cytosol"/>
    <property type="evidence" value="ECO:0007669"/>
    <property type="project" value="TreeGrafter"/>
</dbReference>
<dbReference type="PROSITE" id="PS00194">
    <property type="entry name" value="THIOREDOXIN_1"/>
    <property type="match status" value="1"/>
</dbReference>
<feature type="disulfide bond" description="Redox-active" evidence="10">
    <location>
        <begin position="31"/>
        <end position="34"/>
    </location>
</feature>
<dbReference type="GO" id="GO:0015035">
    <property type="term" value="F:protein-disulfide reductase activity"/>
    <property type="evidence" value="ECO:0007669"/>
    <property type="project" value="UniProtKB-UniRule"/>
</dbReference>
<dbReference type="PANTHER" id="PTHR45663:SF11">
    <property type="entry name" value="GEO12009P1"/>
    <property type="match status" value="1"/>
</dbReference>
<evidence type="ECO:0000259" key="11">
    <source>
        <dbReference type="PROSITE" id="PS51352"/>
    </source>
</evidence>
<evidence type="ECO:0000256" key="8">
    <source>
        <dbReference type="PIRNR" id="PIRNR000077"/>
    </source>
</evidence>
<dbReference type="InterPro" id="IPR017937">
    <property type="entry name" value="Thioredoxin_CS"/>
</dbReference>
<organism evidence="12 13">
    <name type="scientific">Candidatus Copromonas faecavium</name>
    <name type="common">nom. illeg.</name>
    <dbReference type="NCBI Taxonomy" id="2840740"/>
    <lineage>
        <taxon>Bacteria</taxon>
        <taxon>Bacillati</taxon>
        <taxon>Bacillota</taxon>
        <taxon>Clostridia</taxon>
        <taxon>Lachnospirales</taxon>
        <taxon>Lachnospiraceae</taxon>
        <taxon>Candidatus Copromonas (nom. illeg.)</taxon>
    </lineage>
</organism>
<name>A0A9D1D5E6_9FIRM</name>
<proteinExistence type="inferred from homology"/>
<dbReference type="InterPro" id="IPR005746">
    <property type="entry name" value="Thioredoxin"/>
</dbReference>
<dbReference type="Gene3D" id="3.40.30.10">
    <property type="entry name" value="Glutaredoxin"/>
    <property type="match status" value="1"/>
</dbReference>
<protein>
    <recommendedName>
        <fullName evidence="2 7">Thioredoxin</fullName>
    </recommendedName>
</protein>
<keyword evidence="6 10" id="KW-0676">Redox-active center</keyword>
<evidence type="ECO:0000256" key="4">
    <source>
        <dbReference type="ARBA" id="ARBA00022982"/>
    </source>
</evidence>
<feature type="site" description="Deprotonates C-terminal active site Cys" evidence="9">
    <location>
        <position position="25"/>
    </location>
</feature>
<evidence type="ECO:0000256" key="7">
    <source>
        <dbReference type="NCBIfam" id="TIGR01068"/>
    </source>
</evidence>
<evidence type="ECO:0000256" key="10">
    <source>
        <dbReference type="PIRSR" id="PIRSR000077-4"/>
    </source>
</evidence>
<feature type="site" description="Contributes to redox potential value" evidence="9">
    <location>
        <position position="33"/>
    </location>
</feature>
<comment type="caution">
    <text evidence="12">The sequence shown here is derived from an EMBL/GenBank/DDBJ whole genome shotgun (WGS) entry which is preliminary data.</text>
</comment>
<dbReference type="GO" id="GO:0045454">
    <property type="term" value="P:cell redox homeostasis"/>
    <property type="evidence" value="ECO:0007669"/>
    <property type="project" value="TreeGrafter"/>
</dbReference>
<dbReference type="InterPro" id="IPR036249">
    <property type="entry name" value="Thioredoxin-like_sf"/>
</dbReference>
<feature type="active site" description="Nucleophile" evidence="9">
    <location>
        <position position="31"/>
    </location>
</feature>
<dbReference type="Pfam" id="PF00085">
    <property type="entry name" value="Thioredoxin"/>
    <property type="match status" value="1"/>
</dbReference>
<keyword evidence="5 10" id="KW-1015">Disulfide bond</keyword>
<accession>A0A9D1D5E6</accession>
<feature type="site" description="Contributes to redox potential value" evidence="9">
    <location>
        <position position="32"/>
    </location>
</feature>
<dbReference type="PRINTS" id="PR00421">
    <property type="entry name" value="THIOREDOXIN"/>
</dbReference>
<evidence type="ECO:0000256" key="3">
    <source>
        <dbReference type="ARBA" id="ARBA00022448"/>
    </source>
</evidence>
<dbReference type="InterPro" id="IPR013766">
    <property type="entry name" value="Thioredoxin_domain"/>
</dbReference>
<keyword evidence="3" id="KW-0813">Transport</keyword>
<dbReference type="Proteomes" id="UP000824250">
    <property type="component" value="Unassembled WGS sequence"/>
</dbReference>
<reference evidence="12" key="2">
    <citation type="journal article" date="2021" name="PeerJ">
        <title>Extensive microbial diversity within the chicken gut microbiome revealed by metagenomics and culture.</title>
        <authorList>
            <person name="Gilroy R."/>
            <person name="Ravi A."/>
            <person name="Getino M."/>
            <person name="Pursley I."/>
            <person name="Horton D.L."/>
            <person name="Alikhan N.F."/>
            <person name="Baker D."/>
            <person name="Gharbi K."/>
            <person name="Hall N."/>
            <person name="Watson M."/>
            <person name="Adriaenssens E.M."/>
            <person name="Foster-Nyarko E."/>
            <person name="Jarju S."/>
            <person name="Secka A."/>
            <person name="Antonio M."/>
            <person name="Oren A."/>
            <person name="Chaudhuri R.R."/>
            <person name="La Ragione R."/>
            <person name="Hildebrand F."/>
            <person name="Pallen M.J."/>
        </authorList>
    </citation>
    <scope>NUCLEOTIDE SEQUENCE</scope>
    <source>
        <strain evidence="12">CHK180-2868</strain>
    </source>
</reference>
<evidence type="ECO:0000256" key="9">
    <source>
        <dbReference type="PIRSR" id="PIRSR000077-1"/>
    </source>
</evidence>
<evidence type="ECO:0000256" key="6">
    <source>
        <dbReference type="ARBA" id="ARBA00023284"/>
    </source>
</evidence>
<evidence type="ECO:0000313" key="13">
    <source>
        <dbReference type="Proteomes" id="UP000824250"/>
    </source>
</evidence>
<dbReference type="NCBIfam" id="TIGR01068">
    <property type="entry name" value="thioredoxin"/>
    <property type="match status" value="1"/>
</dbReference>
<dbReference type="PROSITE" id="PS51352">
    <property type="entry name" value="THIOREDOXIN_2"/>
    <property type="match status" value="1"/>
</dbReference>
<comment type="similarity">
    <text evidence="1 8">Belongs to the thioredoxin family.</text>
</comment>
<keyword evidence="4" id="KW-0249">Electron transport</keyword>
<dbReference type="PANTHER" id="PTHR45663">
    <property type="entry name" value="GEO12009P1"/>
    <property type="match status" value="1"/>
</dbReference>
<sequence>MSALNIDKNNFQQEIMDSDRPVLLDFWAPWCGPCRMVVPIVEEIARERSDVKVGKINVDEQPELAGQFGVMSIPTLVVMKNGKVVTQTSGARPKNAILQMLQGIS</sequence>
<dbReference type="PIRSF" id="PIRSF000077">
    <property type="entry name" value="Thioredoxin"/>
    <property type="match status" value="1"/>
</dbReference>
<evidence type="ECO:0000256" key="1">
    <source>
        <dbReference type="ARBA" id="ARBA00008987"/>
    </source>
</evidence>